<dbReference type="GO" id="GO:0006631">
    <property type="term" value="P:fatty acid metabolic process"/>
    <property type="evidence" value="ECO:0007669"/>
    <property type="project" value="InterPro"/>
</dbReference>
<dbReference type="InterPro" id="IPR029130">
    <property type="entry name" value="Acid_ceramidase_N"/>
</dbReference>
<evidence type="ECO:0000256" key="12">
    <source>
        <dbReference type="SAM" id="SignalP"/>
    </source>
</evidence>
<evidence type="ECO:0000256" key="11">
    <source>
        <dbReference type="PIRSR" id="PIRSR017632-1"/>
    </source>
</evidence>
<dbReference type="Proteomes" id="UP000887569">
    <property type="component" value="Unplaced"/>
</dbReference>
<evidence type="ECO:0000256" key="10">
    <source>
        <dbReference type="PIRNR" id="PIRNR017632"/>
    </source>
</evidence>
<dbReference type="InterPro" id="IPR029132">
    <property type="entry name" value="CBAH/NAAA_C"/>
</dbReference>
<evidence type="ECO:0000256" key="2">
    <source>
        <dbReference type="ARBA" id="ARBA00005730"/>
    </source>
</evidence>
<feature type="active site" description="Nucleophile" evidence="11">
    <location>
        <position position="124"/>
    </location>
</feature>
<organism evidence="15 16">
    <name type="scientific">Parascaris univalens</name>
    <name type="common">Nematode worm</name>
    <dbReference type="NCBI Taxonomy" id="6257"/>
    <lineage>
        <taxon>Eukaryota</taxon>
        <taxon>Metazoa</taxon>
        <taxon>Ecdysozoa</taxon>
        <taxon>Nematoda</taxon>
        <taxon>Chromadorea</taxon>
        <taxon>Rhabditida</taxon>
        <taxon>Spirurina</taxon>
        <taxon>Ascaridomorpha</taxon>
        <taxon>Ascaridoidea</taxon>
        <taxon>Ascarididae</taxon>
        <taxon>Parascaris</taxon>
    </lineage>
</organism>
<feature type="chain" id="PRO_5037226175" description="N-acylethanolamine-hydrolyzing acid amidase" evidence="12">
    <location>
        <begin position="20"/>
        <end position="357"/>
    </location>
</feature>
<evidence type="ECO:0000259" key="14">
    <source>
        <dbReference type="Pfam" id="PF15508"/>
    </source>
</evidence>
<evidence type="ECO:0000313" key="16">
    <source>
        <dbReference type="WBParaSite" id="PgR044_g072_t01"/>
    </source>
</evidence>
<keyword evidence="6" id="KW-0325">Glycoprotein</keyword>
<evidence type="ECO:0000256" key="7">
    <source>
        <dbReference type="ARBA" id="ARBA00038527"/>
    </source>
</evidence>
<evidence type="ECO:0000256" key="8">
    <source>
        <dbReference type="ARBA" id="ARBA00039046"/>
    </source>
</evidence>
<comment type="similarity">
    <text evidence="2 10">Belongs to the acid ceramidase family.</text>
</comment>
<evidence type="ECO:0000256" key="5">
    <source>
        <dbReference type="ARBA" id="ARBA00023098"/>
    </source>
</evidence>
<dbReference type="Pfam" id="PF15508">
    <property type="entry name" value="NAAA-beta"/>
    <property type="match status" value="1"/>
</dbReference>
<keyword evidence="15" id="KW-1185">Reference proteome</keyword>
<evidence type="ECO:0000256" key="4">
    <source>
        <dbReference type="ARBA" id="ARBA00022801"/>
    </source>
</evidence>
<dbReference type="PANTHER" id="PTHR28583:SF4">
    <property type="entry name" value="N-ACYLETHANOLAMINE-HYDROLYZING ACID AMIDASE"/>
    <property type="match status" value="1"/>
</dbReference>
<proteinExistence type="inferred from homology"/>
<evidence type="ECO:0000256" key="1">
    <source>
        <dbReference type="ARBA" id="ARBA00004872"/>
    </source>
</evidence>
<keyword evidence="5 10" id="KW-0443">Lipid metabolism</keyword>
<evidence type="ECO:0000256" key="6">
    <source>
        <dbReference type="ARBA" id="ARBA00023180"/>
    </source>
</evidence>
<feature type="domain" description="Choloylglycine hydrolase/NAAA C-terminal" evidence="13">
    <location>
        <begin position="124"/>
        <end position="294"/>
    </location>
</feature>
<protein>
    <recommendedName>
        <fullName evidence="9">N-acylethanolamine-hydrolyzing acid amidase</fullName>
        <ecNumber evidence="8">3.5.1.60</ecNumber>
    </recommendedName>
</protein>
<feature type="signal peptide" evidence="12">
    <location>
        <begin position="1"/>
        <end position="19"/>
    </location>
</feature>
<comment type="pathway">
    <text evidence="1">Lipid metabolism; fatty acid metabolism.</text>
</comment>
<evidence type="ECO:0000259" key="13">
    <source>
        <dbReference type="Pfam" id="PF02275"/>
    </source>
</evidence>
<dbReference type="PIRSF" id="PIRSF017632">
    <property type="entry name" value="Acid_ceramidase-like"/>
    <property type="match status" value="1"/>
</dbReference>
<evidence type="ECO:0000313" key="15">
    <source>
        <dbReference type="Proteomes" id="UP000887569"/>
    </source>
</evidence>
<dbReference type="EC" id="3.5.1.60" evidence="8"/>
<reference evidence="16" key="1">
    <citation type="submission" date="2022-11" db="UniProtKB">
        <authorList>
            <consortium name="WormBaseParasite"/>
        </authorList>
    </citation>
    <scope>IDENTIFICATION</scope>
</reference>
<dbReference type="GO" id="GO:0047412">
    <property type="term" value="F:N-(long-chain-acyl)ethanolamine deacylase activity"/>
    <property type="evidence" value="ECO:0007669"/>
    <property type="project" value="UniProtKB-EC"/>
</dbReference>
<dbReference type="Pfam" id="PF02275">
    <property type="entry name" value="CBAH"/>
    <property type="match status" value="1"/>
</dbReference>
<accession>A0A915BKN3</accession>
<evidence type="ECO:0000256" key="9">
    <source>
        <dbReference type="ARBA" id="ARBA00040404"/>
    </source>
</evidence>
<dbReference type="GO" id="GO:0017064">
    <property type="term" value="F:fatty acid amide hydrolase activity"/>
    <property type="evidence" value="ECO:0007669"/>
    <property type="project" value="InterPro"/>
</dbReference>
<comment type="subunit">
    <text evidence="7">Heterodimer of an alpha and a beta subunit, produced by autocatalytic cleavage.</text>
</comment>
<keyword evidence="3 12" id="KW-0732">Signal</keyword>
<dbReference type="AlphaFoldDB" id="A0A915BKN3"/>
<dbReference type="WBParaSite" id="PgR044_g072_t01">
    <property type="protein sequence ID" value="PgR044_g072_t01"/>
    <property type="gene ID" value="PgR044_g072"/>
</dbReference>
<keyword evidence="4 10" id="KW-0378">Hydrolase</keyword>
<dbReference type="Gene3D" id="3.60.60.10">
    <property type="entry name" value="Penicillin V Acylase, Chain A"/>
    <property type="match status" value="1"/>
</dbReference>
<feature type="domain" description="Acid ceramidase N-terminal" evidence="14">
    <location>
        <begin position="22"/>
        <end position="72"/>
    </location>
</feature>
<evidence type="ECO:0000256" key="3">
    <source>
        <dbReference type="ARBA" id="ARBA00022729"/>
    </source>
</evidence>
<dbReference type="InterPro" id="IPR016699">
    <property type="entry name" value="Acid_ceramidase-like"/>
</dbReference>
<sequence>CGLQMRILLLCACFVLVSCNRKPKVYQVNLDEEPEERWREVVEDFKPYIPYLNQEIKNHFVYPFGQLLCWLCEKLALSFPQEYYREMSGIANLSGLEFCHVVGLNILYDVTNFNNFIGASQFACSSIIAEDAKGNILHGRNLDYMMDDLMRNISVIVDFTHNRKVVYSAITFAFFAGVTTGQRPNAFTLSLNARRTGWYILNILMQIYTSFHMPTGFALRQTLEKAESYEEALHDLTKRHFVSPSYLILGGTKSGEGALITRNRWSAYDVVELDVKKGRYFIVETNFDHWNKDEDGRRTSAEQNLMALGIERLDEGYMLAVLSAAPVTNYWTVTTSVMSAARPQIFYETTMIRVPVE</sequence>
<dbReference type="GO" id="GO:0005764">
    <property type="term" value="C:lysosome"/>
    <property type="evidence" value="ECO:0007669"/>
    <property type="project" value="UniProtKB-UniRule"/>
</dbReference>
<dbReference type="PANTHER" id="PTHR28583">
    <property type="entry name" value="ACID AMIDASE"/>
    <property type="match status" value="1"/>
</dbReference>
<name>A0A915BKN3_PARUN</name>